<evidence type="ECO:0000313" key="2">
    <source>
        <dbReference type="Proteomes" id="UP000286270"/>
    </source>
</evidence>
<accession>A0A412XW96</accession>
<reference evidence="1 2" key="1">
    <citation type="submission" date="2018-08" db="EMBL/GenBank/DDBJ databases">
        <title>A genome reference for cultivated species of the human gut microbiota.</title>
        <authorList>
            <person name="Zou Y."/>
            <person name="Xue W."/>
            <person name="Luo G."/>
        </authorList>
    </citation>
    <scope>NUCLEOTIDE SEQUENCE [LARGE SCALE GENOMIC DNA]</scope>
    <source>
        <strain evidence="1 2">AF14-26</strain>
    </source>
</reference>
<dbReference type="EMBL" id="QRZH01000020">
    <property type="protein sequence ID" value="RGV49371.1"/>
    <property type="molecule type" value="Genomic_DNA"/>
</dbReference>
<protein>
    <submittedName>
        <fullName evidence="1">Uncharacterized protein</fullName>
    </submittedName>
</protein>
<comment type="caution">
    <text evidence="1">The sequence shown here is derived from an EMBL/GenBank/DDBJ whole genome shotgun (WGS) entry which is preliminary data.</text>
</comment>
<organism evidence="1 2">
    <name type="scientific">Bacteroides fragilis</name>
    <dbReference type="NCBI Taxonomy" id="817"/>
    <lineage>
        <taxon>Bacteria</taxon>
        <taxon>Pseudomonadati</taxon>
        <taxon>Bacteroidota</taxon>
        <taxon>Bacteroidia</taxon>
        <taxon>Bacteroidales</taxon>
        <taxon>Bacteroidaceae</taxon>
        <taxon>Bacteroides</taxon>
    </lineage>
</organism>
<dbReference type="RefSeq" id="WP_122143363.1">
    <property type="nucleotide sequence ID" value="NZ_JAFKPL010000001.1"/>
</dbReference>
<dbReference type="AlphaFoldDB" id="A0A412XW96"/>
<sequence>MEKEELYNKIKNISEIQSVNNSHLDINLFQKGVMIVMQYKEEGGEQQEAYDTLHSLYKNYANNKEDEAKMDYVADLLDCVCGWIGNERYKLWNKYPFDTK</sequence>
<name>A0A412XW96_BACFG</name>
<dbReference type="Proteomes" id="UP000286270">
    <property type="component" value="Unassembled WGS sequence"/>
</dbReference>
<proteinExistence type="predicted"/>
<gene>
    <name evidence="1" type="ORF">DWW08_18995</name>
</gene>
<evidence type="ECO:0000313" key="1">
    <source>
        <dbReference type="EMBL" id="RGV49371.1"/>
    </source>
</evidence>